<evidence type="ECO:0000313" key="2">
    <source>
        <dbReference type="Proteomes" id="UP000315496"/>
    </source>
</evidence>
<protein>
    <submittedName>
        <fullName evidence="1">Uncharacterized protein</fullName>
    </submittedName>
</protein>
<name>A0A4Z1T580_GIAMU</name>
<proteinExistence type="predicted"/>
<comment type="caution">
    <text evidence="1">The sequence shown here is derived from an EMBL/GenBank/DDBJ whole genome shotgun (WGS) entry which is preliminary data.</text>
</comment>
<dbReference type="EMBL" id="VDLU01000003">
    <property type="protein sequence ID" value="TNJ27611.1"/>
    <property type="molecule type" value="Genomic_DNA"/>
</dbReference>
<organism evidence="1 2">
    <name type="scientific">Giardia muris</name>
    <dbReference type="NCBI Taxonomy" id="5742"/>
    <lineage>
        <taxon>Eukaryota</taxon>
        <taxon>Metamonada</taxon>
        <taxon>Diplomonadida</taxon>
        <taxon>Hexamitidae</taxon>
        <taxon>Giardiinae</taxon>
        <taxon>Giardia</taxon>
    </lineage>
</organism>
<gene>
    <name evidence="1" type="ORF">GMRT_11979</name>
</gene>
<dbReference type="Proteomes" id="UP000315496">
    <property type="component" value="Chromosome 3"/>
</dbReference>
<keyword evidence="2" id="KW-1185">Reference proteome</keyword>
<reference evidence="1 2" key="1">
    <citation type="submission" date="2019-05" db="EMBL/GenBank/DDBJ databases">
        <title>The compact genome of Giardia muris reveals important steps in the evolution of intestinal protozoan parasites.</title>
        <authorList>
            <person name="Xu F."/>
            <person name="Jimenez-Gonzalez A."/>
            <person name="Einarsson E."/>
            <person name="Astvaldsson A."/>
            <person name="Peirasmaki D."/>
            <person name="Eckmann L."/>
            <person name="Andersson J.O."/>
            <person name="Svard S.G."/>
            <person name="Jerlstrom-Hultqvist J."/>
        </authorList>
    </citation>
    <scope>NUCLEOTIDE SEQUENCE [LARGE SCALE GENOMIC DNA]</scope>
    <source>
        <strain evidence="1 2">Roberts-Thomson</strain>
    </source>
</reference>
<accession>A0A4Z1T580</accession>
<dbReference type="VEuPathDB" id="GiardiaDB:GMRT_11979"/>
<dbReference type="AlphaFoldDB" id="A0A4Z1T580"/>
<evidence type="ECO:0000313" key="1">
    <source>
        <dbReference type="EMBL" id="TNJ27611.1"/>
    </source>
</evidence>
<sequence>MAASAAASAAHSFVELEEGEGGCRVRKDWIVQQGVCPVDLIGYGLFYQLYGRALEQAQRAQRREASFNGAQLMEHLQKVLQDIGFSIDVDLHVVPLAETPRERVRALAACLKARGRQVPVTFVPGKQVGNRLYFVEICFILALFGNCAVTIGDDEVSVDIQLDLKTFRRWGQAGAGTGVAASSIASAGTAASAVGVALAEATLLLAGERGKAGVDLLTMQAYLVRVGLHICRRAGEDCGEERKRFYGLWALKDLPYPFTHVFRALYADQRILKEPTREDPIIAVPPYHVWEPEDLDRALDVYANGIELAYVLPQLDRELLLRGGLAECGRIDDAFVERLYERVMDELSRHDAGDRDDARSQFSLSVTNVTTTNMTNTTHLKGALGTTGTAGSLVGGLASLAALRDDPQRSPAYKEVIEKKLEARELGLYRTEIQEPRRTFIFKRTPITIYTRASLKDGRRVPAFRGAEGAAYLLRDLRAASASLFSVRYADAEARVNDELRIEGPAQQRQQRRHGGQHEWLNAHITDDWYIEARQRREAVK</sequence>